<feature type="region of interest" description="Disordered" evidence="1">
    <location>
        <begin position="13"/>
        <end position="69"/>
    </location>
</feature>
<name>A0AAN9ANN8_9CAEN</name>
<organism evidence="2 3">
    <name type="scientific">Littorina saxatilis</name>
    <dbReference type="NCBI Taxonomy" id="31220"/>
    <lineage>
        <taxon>Eukaryota</taxon>
        <taxon>Metazoa</taxon>
        <taxon>Spiralia</taxon>
        <taxon>Lophotrochozoa</taxon>
        <taxon>Mollusca</taxon>
        <taxon>Gastropoda</taxon>
        <taxon>Caenogastropoda</taxon>
        <taxon>Littorinimorpha</taxon>
        <taxon>Littorinoidea</taxon>
        <taxon>Littorinidae</taxon>
        <taxon>Littorina</taxon>
    </lineage>
</organism>
<evidence type="ECO:0000256" key="1">
    <source>
        <dbReference type="SAM" id="MobiDB-lite"/>
    </source>
</evidence>
<feature type="compositionally biased region" description="Polar residues" evidence="1">
    <location>
        <begin position="46"/>
        <end position="68"/>
    </location>
</feature>
<dbReference type="AlphaFoldDB" id="A0AAN9ANN8"/>
<comment type="caution">
    <text evidence="2">The sequence shown here is derived from an EMBL/GenBank/DDBJ whole genome shotgun (WGS) entry which is preliminary data.</text>
</comment>
<dbReference type="Proteomes" id="UP001374579">
    <property type="component" value="Unassembled WGS sequence"/>
</dbReference>
<proteinExistence type="predicted"/>
<evidence type="ECO:0000313" key="3">
    <source>
        <dbReference type="Proteomes" id="UP001374579"/>
    </source>
</evidence>
<evidence type="ECO:0000313" key="2">
    <source>
        <dbReference type="EMBL" id="KAK7090179.1"/>
    </source>
</evidence>
<feature type="compositionally biased region" description="Low complexity" evidence="1">
    <location>
        <begin position="25"/>
        <end position="35"/>
    </location>
</feature>
<keyword evidence="3" id="KW-1185">Reference proteome</keyword>
<dbReference type="SUPFAM" id="SSF52266">
    <property type="entry name" value="SGNH hydrolase"/>
    <property type="match status" value="1"/>
</dbReference>
<accession>A0AAN9ANN8</accession>
<sequence length="155" mass="17080">MVTENFLLPLLRNVSGPQRPRLTNSASSFPDNSSSCKSESPEGPSSWKSESPEGPSSWNSTSKESTGPRNPRVIWASIHSCGILHNGNINPAVVKYSEEIPKVLQAWNVPELDTFDLTSRGVISRDGSHFGLVVNAMKATVLLNYLSQLQDRQEW</sequence>
<dbReference type="EMBL" id="JBAMIC010000024">
    <property type="protein sequence ID" value="KAK7090179.1"/>
    <property type="molecule type" value="Genomic_DNA"/>
</dbReference>
<gene>
    <name evidence="2" type="ORF">V1264_010012</name>
</gene>
<reference evidence="2 3" key="1">
    <citation type="submission" date="2024-02" db="EMBL/GenBank/DDBJ databases">
        <title>Chromosome-scale genome assembly of the rough periwinkle Littorina saxatilis.</title>
        <authorList>
            <person name="De Jode A."/>
            <person name="Faria R."/>
            <person name="Formenti G."/>
            <person name="Sims Y."/>
            <person name="Smith T.P."/>
            <person name="Tracey A."/>
            <person name="Wood J.M.D."/>
            <person name="Zagrodzka Z.B."/>
            <person name="Johannesson K."/>
            <person name="Butlin R.K."/>
            <person name="Leder E.H."/>
        </authorList>
    </citation>
    <scope>NUCLEOTIDE SEQUENCE [LARGE SCALE GENOMIC DNA]</scope>
    <source>
        <strain evidence="2">Snail1</strain>
        <tissue evidence="2">Muscle</tissue>
    </source>
</reference>
<protein>
    <submittedName>
        <fullName evidence="2">Uncharacterized protein</fullName>
    </submittedName>
</protein>